<evidence type="ECO:0000313" key="1">
    <source>
        <dbReference type="EMBL" id="MYL55218.1"/>
    </source>
</evidence>
<evidence type="ECO:0000313" key="2">
    <source>
        <dbReference type="Proteomes" id="UP000466692"/>
    </source>
</evidence>
<dbReference type="Proteomes" id="UP000466692">
    <property type="component" value="Unassembled WGS sequence"/>
</dbReference>
<organism evidence="1 2">
    <name type="scientific">Pontibacillus yanchengensis</name>
    <dbReference type="NCBI Taxonomy" id="462910"/>
    <lineage>
        <taxon>Bacteria</taxon>
        <taxon>Bacillati</taxon>
        <taxon>Bacillota</taxon>
        <taxon>Bacilli</taxon>
        <taxon>Bacillales</taxon>
        <taxon>Bacillaceae</taxon>
        <taxon>Pontibacillus</taxon>
    </lineage>
</organism>
<keyword evidence="2" id="KW-1185">Reference proteome</keyword>
<proteinExistence type="predicted"/>
<dbReference type="EMBL" id="WMEU01000007">
    <property type="protein sequence ID" value="MYL55218.1"/>
    <property type="molecule type" value="Genomic_DNA"/>
</dbReference>
<comment type="caution">
    <text evidence="1">The sequence shown here is derived from an EMBL/GenBank/DDBJ whole genome shotgun (WGS) entry which is preliminary data.</text>
</comment>
<gene>
    <name evidence="1" type="ORF">GLW08_17995</name>
</gene>
<accession>A0ACC7VKD2</accession>
<sequence length="159" mass="18578">MWRWKPMHPMHPMHQRNAQPYHGKRPMPGPGPMPFTQQYPQDQPFMPMSMGEYPQQQPFQPYPNQPAQEEQPRPPVFQTPYEQFAKPPQPNQWNPYYSLQQQYPQQNQQATPKGIMNYFQDKNGQLDLDKMLSTMGQVANTANQFSPLVKGLGSFMKGL</sequence>
<reference evidence="1" key="1">
    <citation type="submission" date="2019-11" db="EMBL/GenBank/DDBJ databases">
        <title>Genome sequences of 17 halophilic strains isolated from different environments.</title>
        <authorList>
            <person name="Furrow R.E."/>
        </authorList>
    </citation>
    <scope>NUCLEOTIDE SEQUENCE</scope>
    <source>
        <strain evidence="1">22510_22_Filter</strain>
    </source>
</reference>
<protein>
    <submittedName>
        <fullName evidence="1">Uncharacterized protein</fullName>
    </submittedName>
</protein>
<name>A0ACC7VKD2_9BACI</name>